<dbReference type="NCBIfam" id="TIGR00044">
    <property type="entry name" value="YggS family pyridoxal phosphate-dependent enzyme"/>
    <property type="match status" value="1"/>
</dbReference>
<dbReference type="InterPro" id="IPR029066">
    <property type="entry name" value="PLP-binding_barrel"/>
</dbReference>
<dbReference type="PROSITE" id="PS01211">
    <property type="entry name" value="UPF0001"/>
    <property type="match status" value="1"/>
</dbReference>
<name>K7SD68_9NEIS</name>
<dbReference type="PANTHER" id="PTHR10146:SF14">
    <property type="entry name" value="PYRIDOXAL PHOSPHATE HOMEOSTASIS PROTEIN"/>
    <property type="match status" value="1"/>
</dbReference>
<dbReference type="HAMAP" id="MF_02087">
    <property type="entry name" value="PLP_homeostasis"/>
    <property type="match status" value="1"/>
</dbReference>
<evidence type="ECO:0000256" key="1">
    <source>
        <dbReference type="ARBA" id="ARBA00022898"/>
    </source>
</evidence>
<keyword evidence="1 2" id="KW-0663">Pyridoxal phosphate</keyword>
<evidence type="ECO:0000259" key="5">
    <source>
        <dbReference type="Pfam" id="PF01168"/>
    </source>
</evidence>
<dbReference type="Gene3D" id="3.20.20.10">
    <property type="entry name" value="Alanine racemase"/>
    <property type="match status" value="1"/>
</dbReference>
<protein>
    <recommendedName>
        <fullName evidence="2">Pyridoxal phosphate homeostasis protein</fullName>
        <shortName evidence="2">PLP homeostasis protein</shortName>
    </recommendedName>
</protein>
<evidence type="ECO:0000256" key="4">
    <source>
        <dbReference type="RuleBase" id="RU004514"/>
    </source>
</evidence>
<comment type="similarity">
    <text evidence="2 4">Belongs to the pyridoxal phosphate-binding protein YggS/PROSC family.</text>
</comment>
<dbReference type="PIRSF" id="PIRSF004848">
    <property type="entry name" value="YBL036c_PLPDEIII"/>
    <property type="match status" value="1"/>
</dbReference>
<dbReference type="EMBL" id="JQ966977">
    <property type="protein sequence ID" value="AFV98732.1"/>
    <property type="molecule type" value="Genomic_DNA"/>
</dbReference>
<dbReference type="FunFam" id="3.20.20.10:FF:000018">
    <property type="entry name" value="Pyridoxal phosphate homeostasis protein"/>
    <property type="match status" value="1"/>
</dbReference>
<proteinExistence type="inferred from homology"/>
<evidence type="ECO:0000256" key="3">
    <source>
        <dbReference type="PIRSR" id="PIRSR004848-1"/>
    </source>
</evidence>
<feature type="modified residue" description="N6-(pyridoxal phosphate)lysine" evidence="2 3">
    <location>
        <position position="42"/>
    </location>
</feature>
<comment type="cofactor">
    <cofactor evidence="3">
        <name>pyridoxal 5'-phosphate</name>
        <dbReference type="ChEBI" id="CHEBI:597326"/>
    </cofactor>
</comment>
<dbReference type="AlphaFoldDB" id="K7SD68"/>
<dbReference type="InterPro" id="IPR011078">
    <property type="entry name" value="PyrdxlP_homeostasis"/>
</dbReference>
<feature type="domain" description="Alanine racemase N-terminal" evidence="5">
    <location>
        <begin position="27"/>
        <end position="234"/>
    </location>
</feature>
<sequence length="243" mass="27329">MPLIMKNTDILIQHWQQVLVNINDVCRQTAAPQPVQLIAVSKTFPINDIVTLYEAGQRDFGENYIQEFSEKTSQLAEPDIVWHMIGHIQSNKSRIVAERAHWVHTIDREKIARRLHEQRPEYLPPLNVCIEVNISAESNKHGISPDKSELLALANIISKLPRLKLRGLMCVAKAGSTDSELQQQFHQMQNLLQYLHQAGFAVDVLSMGMSADLSIAIACGATHVRVGSAIFGQRNYTQTENNS</sequence>
<organism evidence="6">
    <name type="scientific">Candidatus Snodgrassella sp. T4_34144</name>
    <dbReference type="NCBI Taxonomy" id="1194344"/>
    <lineage>
        <taxon>Bacteria</taxon>
        <taxon>Pseudomonadati</taxon>
        <taxon>Pseudomonadota</taxon>
        <taxon>Betaproteobacteria</taxon>
        <taxon>Neisseriales</taxon>
        <taxon>Neisseriaceae</taxon>
        <taxon>Snodgrassella</taxon>
    </lineage>
</organism>
<comment type="function">
    <text evidence="2">Pyridoxal 5'-phosphate (PLP)-binding protein, which is involved in PLP homeostasis.</text>
</comment>
<dbReference type="GO" id="GO:0030170">
    <property type="term" value="F:pyridoxal phosphate binding"/>
    <property type="evidence" value="ECO:0007669"/>
    <property type="project" value="UniProtKB-UniRule"/>
</dbReference>
<evidence type="ECO:0000313" key="6">
    <source>
        <dbReference type="EMBL" id="AFV98732.1"/>
    </source>
</evidence>
<dbReference type="InterPro" id="IPR001608">
    <property type="entry name" value="Ala_racemase_N"/>
</dbReference>
<dbReference type="PANTHER" id="PTHR10146">
    <property type="entry name" value="PROLINE SYNTHETASE CO-TRANSCRIBED BACTERIAL HOMOLOG PROTEIN"/>
    <property type="match status" value="1"/>
</dbReference>
<dbReference type="Pfam" id="PF01168">
    <property type="entry name" value="Ala_racemase_N"/>
    <property type="match status" value="1"/>
</dbReference>
<dbReference type="CDD" id="cd06824">
    <property type="entry name" value="PLPDE_III_Yggs_like"/>
    <property type="match status" value="1"/>
</dbReference>
<accession>K7SD68</accession>
<reference evidence="6" key="1">
    <citation type="journal article" date="2012" name="MBio">
        <title>Long-term exposure to antibiotics has caused accumulation of resistance determinants in the gut microbiota of honeybees.</title>
        <authorList>
            <person name="Tian B."/>
            <person name="Fadhil N.H."/>
            <person name="Powell J.E."/>
            <person name="Kwong W.K."/>
            <person name="Moran N.A."/>
        </authorList>
    </citation>
    <scope>NUCLEOTIDE SEQUENCE</scope>
</reference>
<evidence type="ECO:0000256" key="2">
    <source>
        <dbReference type="HAMAP-Rule" id="MF_02087"/>
    </source>
</evidence>
<dbReference type="SUPFAM" id="SSF51419">
    <property type="entry name" value="PLP-binding barrel"/>
    <property type="match status" value="1"/>
</dbReference>